<evidence type="ECO:0000313" key="4">
    <source>
        <dbReference type="Proteomes" id="UP001525968"/>
    </source>
</evidence>
<dbReference type="PANTHER" id="PTHR42928">
    <property type="entry name" value="TRICARBOXYLATE-BINDING PROTEIN"/>
    <property type="match status" value="1"/>
</dbReference>
<feature type="signal peptide" evidence="2">
    <location>
        <begin position="1"/>
        <end position="20"/>
    </location>
</feature>
<protein>
    <submittedName>
        <fullName evidence="3">Tripartite tricarboxylate transporter substrate binding protein</fullName>
    </submittedName>
</protein>
<dbReference type="InterPro" id="IPR005064">
    <property type="entry name" value="BUG"/>
</dbReference>
<organism evidence="3 4">
    <name type="scientific">Acidovorax bellezanensis</name>
    <dbReference type="NCBI Taxonomy" id="2976702"/>
    <lineage>
        <taxon>Bacteria</taxon>
        <taxon>Pseudomonadati</taxon>
        <taxon>Pseudomonadota</taxon>
        <taxon>Betaproteobacteria</taxon>
        <taxon>Burkholderiales</taxon>
        <taxon>Comamonadaceae</taxon>
        <taxon>Acidovorax</taxon>
    </lineage>
</organism>
<dbReference type="Proteomes" id="UP001525968">
    <property type="component" value="Unassembled WGS sequence"/>
</dbReference>
<evidence type="ECO:0000313" key="3">
    <source>
        <dbReference type="EMBL" id="MCT9810951.1"/>
    </source>
</evidence>
<dbReference type="EMBL" id="JAODYH010000004">
    <property type="protein sequence ID" value="MCT9810951.1"/>
    <property type="molecule type" value="Genomic_DNA"/>
</dbReference>
<comment type="similarity">
    <text evidence="1">Belongs to the UPF0065 (bug) family.</text>
</comment>
<sequence length="323" mass="33996">MFKKALLAALTVAAGSVAFADTYPSRPITLVVGFPAGGGADAVARIVGEKLGRVLSQAVVVDNRPGAGTTLASELVSRAQPDGYTLLLGTANLYGSDQLLYKSARYDGVKSFTPIARWSNSPMLLAVNKDFPEKSVKGLMEQARKNPGKLTYASSGAGVVTHLAGAAFAHAAAIDMLHVPYKGGAPSIQAVAAGDVDMTFGTPPSVMPMVQAGKLKPLAVTTAERSPLFPDLPGMNESGIKDYDFNLWFGLYGPAKLPPEMVKKLFEASAQVLRDPEVKARLEKQGNVAWPSVSPQEFKDWAISDGAKHKAITQRAGAGADNK</sequence>
<feature type="chain" id="PRO_5047175761" evidence="2">
    <location>
        <begin position="21"/>
        <end position="323"/>
    </location>
</feature>
<dbReference type="PIRSF" id="PIRSF017082">
    <property type="entry name" value="YflP"/>
    <property type="match status" value="1"/>
</dbReference>
<dbReference type="RefSeq" id="WP_261500109.1">
    <property type="nucleotide sequence ID" value="NZ_JAODYH010000004.1"/>
</dbReference>
<dbReference type="Pfam" id="PF03401">
    <property type="entry name" value="TctC"/>
    <property type="match status" value="1"/>
</dbReference>
<dbReference type="SUPFAM" id="SSF53850">
    <property type="entry name" value="Periplasmic binding protein-like II"/>
    <property type="match status" value="1"/>
</dbReference>
<dbReference type="InterPro" id="IPR042100">
    <property type="entry name" value="Bug_dom1"/>
</dbReference>
<proteinExistence type="inferred from homology"/>
<evidence type="ECO:0000256" key="2">
    <source>
        <dbReference type="SAM" id="SignalP"/>
    </source>
</evidence>
<dbReference type="CDD" id="cd13578">
    <property type="entry name" value="PBP2_Bug27"/>
    <property type="match status" value="1"/>
</dbReference>
<keyword evidence="4" id="KW-1185">Reference proteome</keyword>
<dbReference type="Gene3D" id="3.40.190.10">
    <property type="entry name" value="Periplasmic binding protein-like II"/>
    <property type="match status" value="1"/>
</dbReference>
<comment type="caution">
    <text evidence="3">The sequence shown here is derived from an EMBL/GenBank/DDBJ whole genome shotgun (WGS) entry which is preliminary data.</text>
</comment>
<keyword evidence="2" id="KW-0732">Signal</keyword>
<evidence type="ECO:0000256" key="1">
    <source>
        <dbReference type="ARBA" id="ARBA00006987"/>
    </source>
</evidence>
<dbReference type="Gene3D" id="3.40.190.150">
    <property type="entry name" value="Bordetella uptake gene, domain 1"/>
    <property type="match status" value="1"/>
</dbReference>
<reference evidence="3 4" key="1">
    <citation type="submission" date="2022-09" db="EMBL/GenBank/DDBJ databases">
        <title>Draft genome of isolate Be4.</title>
        <authorList>
            <person name="Sanchez-Castro I."/>
            <person name="Martinez-Rodriguez P."/>
            <person name="Descostes M."/>
            <person name="Merroun M."/>
        </authorList>
    </citation>
    <scope>NUCLEOTIDE SEQUENCE [LARGE SCALE GENOMIC DNA]</scope>
    <source>
        <strain evidence="3 4">Be4</strain>
    </source>
</reference>
<gene>
    <name evidence="3" type="ORF">N0K08_09915</name>
</gene>
<dbReference type="PANTHER" id="PTHR42928:SF5">
    <property type="entry name" value="BLR1237 PROTEIN"/>
    <property type="match status" value="1"/>
</dbReference>
<name>A0ABT2PKF8_9BURK</name>
<accession>A0ABT2PKF8</accession>